<keyword evidence="2" id="KW-0285">Flavoprotein</keyword>
<comment type="caution">
    <text evidence="7">The sequence shown here is derived from an EMBL/GenBank/DDBJ whole genome shotgun (WGS) entry which is preliminary data.</text>
</comment>
<evidence type="ECO:0000259" key="6">
    <source>
        <dbReference type="Pfam" id="PF01494"/>
    </source>
</evidence>
<organism evidence="7 8">
    <name type="scientific">Trichoderma gamsii</name>
    <dbReference type="NCBI Taxonomy" id="398673"/>
    <lineage>
        <taxon>Eukaryota</taxon>
        <taxon>Fungi</taxon>
        <taxon>Dikarya</taxon>
        <taxon>Ascomycota</taxon>
        <taxon>Pezizomycotina</taxon>
        <taxon>Sordariomycetes</taxon>
        <taxon>Hypocreomycetidae</taxon>
        <taxon>Hypocreales</taxon>
        <taxon>Hypocreaceae</taxon>
        <taxon>Trichoderma</taxon>
    </lineage>
</organism>
<dbReference type="OrthoDB" id="47494at2759"/>
<proteinExistence type="predicted"/>
<dbReference type="PANTHER" id="PTHR47178:SF3">
    <property type="entry name" value="FAD-BINDING DOMAIN-CONTAINING PROTEIN"/>
    <property type="match status" value="1"/>
</dbReference>
<evidence type="ECO:0000313" key="8">
    <source>
        <dbReference type="Proteomes" id="UP000236546"/>
    </source>
</evidence>
<reference evidence="7 8" key="1">
    <citation type="submission" date="2017-02" db="EMBL/GenBank/DDBJ databases">
        <title>Genomes of Trichoderma spp. with biocontrol activity.</title>
        <authorList>
            <person name="Gardiner D."/>
            <person name="Kazan K."/>
            <person name="Vos C."/>
            <person name="Harvey P."/>
        </authorList>
    </citation>
    <scope>NUCLEOTIDE SEQUENCE [LARGE SCALE GENOMIC DNA]</scope>
    <source>
        <strain evidence="7 8">A5MH</strain>
    </source>
</reference>
<keyword evidence="5" id="KW-0503">Monooxygenase</keyword>
<feature type="domain" description="FAD-binding" evidence="6">
    <location>
        <begin position="25"/>
        <end position="235"/>
    </location>
</feature>
<dbReference type="InterPro" id="IPR002938">
    <property type="entry name" value="FAD-bd"/>
</dbReference>
<comment type="cofactor">
    <cofactor evidence="1">
        <name>FAD</name>
        <dbReference type="ChEBI" id="CHEBI:57692"/>
    </cofactor>
</comment>
<gene>
    <name evidence="7" type="ORF">TGAMA5MH_03796</name>
</gene>
<dbReference type="SUPFAM" id="SSF51905">
    <property type="entry name" value="FAD/NAD(P)-binding domain"/>
    <property type="match status" value="1"/>
</dbReference>
<dbReference type="AlphaFoldDB" id="A0A2K0TFZ7"/>
<dbReference type="PRINTS" id="PR00420">
    <property type="entry name" value="RNGMNOXGNASE"/>
</dbReference>
<evidence type="ECO:0000256" key="4">
    <source>
        <dbReference type="ARBA" id="ARBA00023002"/>
    </source>
</evidence>
<dbReference type="Pfam" id="PF01494">
    <property type="entry name" value="FAD_binding_3"/>
    <property type="match status" value="1"/>
</dbReference>
<dbReference type="Gene3D" id="3.50.50.60">
    <property type="entry name" value="FAD/NAD(P)-binding domain"/>
    <property type="match status" value="1"/>
</dbReference>
<name>A0A2K0TFZ7_9HYPO</name>
<dbReference type="EMBL" id="MTYH01000031">
    <property type="protein sequence ID" value="PNP44450.1"/>
    <property type="molecule type" value="Genomic_DNA"/>
</dbReference>
<evidence type="ECO:0000256" key="1">
    <source>
        <dbReference type="ARBA" id="ARBA00001974"/>
    </source>
</evidence>
<dbReference type="InterPro" id="IPR036188">
    <property type="entry name" value="FAD/NAD-bd_sf"/>
</dbReference>
<keyword evidence="3" id="KW-0274">FAD</keyword>
<evidence type="ECO:0000256" key="5">
    <source>
        <dbReference type="ARBA" id="ARBA00023033"/>
    </source>
</evidence>
<dbReference type="GO" id="GO:0071949">
    <property type="term" value="F:FAD binding"/>
    <property type="evidence" value="ECO:0007669"/>
    <property type="project" value="InterPro"/>
</dbReference>
<dbReference type="PANTHER" id="PTHR47178">
    <property type="entry name" value="MONOOXYGENASE, FAD-BINDING"/>
    <property type="match status" value="1"/>
</dbReference>
<accession>A0A2K0TFZ7</accession>
<keyword evidence="4" id="KW-0560">Oxidoreductase</keyword>
<evidence type="ECO:0000256" key="3">
    <source>
        <dbReference type="ARBA" id="ARBA00022827"/>
    </source>
</evidence>
<sequence length="268" mass="30330">MELTDLTIENDIVTTVFNNGASVWKGRYLVGADGPRSEVRSFLVPPGTSELHPSPITVFNFGASFNEKEAHYLRNKIHSVATLAPHPEQKTYFFLTHVPNPEAPETWLFQVSLSFWNEGEQPQTFEDRMRIFKKLGANYCEPYRSVVSWVNEDIKIPLDHFATWKNIQPWKNYGGKVTIAGDAAHPMVPYRAQGLNNALEDAGHYVRAITSVVNGKGNLSSIMEAYDADAYNRGKNDMTTSDEQMYACHHWDALMKTPLITDGFTKRQ</sequence>
<evidence type="ECO:0000256" key="2">
    <source>
        <dbReference type="ARBA" id="ARBA00022630"/>
    </source>
</evidence>
<evidence type="ECO:0000313" key="7">
    <source>
        <dbReference type="EMBL" id="PNP44450.1"/>
    </source>
</evidence>
<dbReference type="GO" id="GO:0004497">
    <property type="term" value="F:monooxygenase activity"/>
    <property type="evidence" value="ECO:0007669"/>
    <property type="project" value="UniProtKB-KW"/>
</dbReference>
<protein>
    <recommendedName>
        <fullName evidence="6">FAD-binding domain-containing protein</fullName>
    </recommendedName>
</protein>
<dbReference type="Proteomes" id="UP000236546">
    <property type="component" value="Unassembled WGS sequence"/>
</dbReference>